<feature type="compositionally biased region" description="Basic residues" evidence="1">
    <location>
        <begin position="352"/>
        <end position="365"/>
    </location>
</feature>
<evidence type="ECO:0000256" key="1">
    <source>
        <dbReference type="SAM" id="MobiDB-lite"/>
    </source>
</evidence>
<proteinExistence type="predicted"/>
<accession>E9G1S8</accession>
<protein>
    <submittedName>
        <fullName evidence="2">Uncharacterized protein</fullName>
    </submittedName>
</protein>
<feature type="region of interest" description="Disordered" evidence="1">
    <location>
        <begin position="270"/>
        <end position="302"/>
    </location>
</feature>
<keyword evidence="3" id="KW-1185">Reference proteome</keyword>
<evidence type="ECO:0000313" key="3">
    <source>
        <dbReference type="Proteomes" id="UP000000305"/>
    </source>
</evidence>
<organism evidence="2 3">
    <name type="scientific">Daphnia pulex</name>
    <name type="common">Water flea</name>
    <dbReference type="NCBI Taxonomy" id="6669"/>
    <lineage>
        <taxon>Eukaryota</taxon>
        <taxon>Metazoa</taxon>
        <taxon>Ecdysozoa</taxon>
        <taxon>Arthropoda</taxon>
        <taxon>Crustacea</taxon>
        <taxon>Branchiopoda</taxon>
        <taxon>Diplostraca</taxon>
        <taxon>Cladocera</taxon>
        <taxon>Anomopoda</taxon>
        <taxon>Daphniidae</taxon>
        <taxon>Daphnia</taxon>
    </lineage>
</organism>
<evidence type="ECO:0000313" key="2">
    <source>
        <dbReference type="EMBL" id="EFX86550.1"/>
    </source>
</evidence>
<dbReference type="STRING" id="6669.E9G1S8"/>
<dbReference type="OrthoDB" id="1938039at2759"/>
<feature type="region of interest" description="Disordered" evidence="1">
    <location>
        <begin position="163"/>
        <end position="198"/>
    </location>
</feature>
<dbReference type="eggNOG" id="ENOG502SGU2">
    <property type="taxonomic scope" value="Eukaryota"/>
</dbReference>
<feature type="region of interest" description="Disordered" evidence="1">
    <location>
        <begin position="1"/>
        <end position="27"/>
    </location>
</feature>
<feature type="compositionally biased region" description="Acidic residues" evidence="1">
    <location>
        <begin position="1"/>
        <end position="10"/>
    </location>
</feature>
<feature type="compositionally biased region" description="Acidic residues" evidence="1">
    <location>
        <begin position="325"/>
        <end position="336"/>
    </location>
</feature>
<dbReference type="InParanoid" id="E9G1S8"/>
<dbReference type="Proteomes" id="UP000000305">
    <property type="component" value="Unassembled WGS sequence"/>
</dbReference>
<feature type="compositionally biased region" description="Basic and acidic residues" evidence="1">
    <location>
        <begin position="337"/>
        <end position="351"/>
    </location>
</feature>
<gene>
    <name evidence="2" type="ORF">DAPPUDRAFT_307765</name>
</gene>
<name>E9G1S8_DAPPU</name>
<feature type="compositionally biased region" description="Low complexity" evidence="1">
    <location>
        <begin position="291"/>
        <end position="302"/>
    </location>
</feature>
<dbReference type="KEGG" id="dpx:DAPPUDRAFT_307765"/>
<reference evidence="2 3" key="1">
    <citation type="journal article" date="2011" name="Science">
        <title>The ecoresponsive genome of Daphnia pulex.</title>
        <authorList>
            <person name="Colbourne J.K."/>
            <person name="Pfrender M.E."/>
            <person name="Gilbert D."/>
            <person name="Thomas W.K."/>
            <person name="Tucker A."/>
            <person name="Oakley T.H."/>
            <person name="Tokishita S."/>
            <person name="Aerts A."/>
            <person name="Arnold G.J."/>
            <person name="Basu M.K."/>
            <person name="Bauer D.J."/>
            <person name="Caceres C.E."/>
            <person name="Carmel L."/>
            <person name="Casola C."/>
            <person name="Choi J.H."/>
            <person name="Detter J.C."/>
            <person name="Dong Q."/>
            <person name="Dusheyko S."/>
            <person name="Eads B.D."/>
            <person name="Frohlich T."/>
            <person name="Geiler-Samerotte K.A."/>
            <person name="Gerlach D."/>
            <person name="Hatcher P."/>
            <person name="Jogdeo S."/>
            <person name="Krijgsveld J."/>
            <person name="Kriventseva E.V."/>
            <person name="Kultz D."/>
            <person name="Laforsch C."/>
            <person name="Lindquist E."/>
            <person name="Lopez J."/>
            <person name="Manak J.R."/>
            <person name="Muller J."/>
            <person name="Pangilinan J."/>
            <person name="Patwardhan R.P."/>
            <person name="Pitluck S."/>
            <person name="Pritham E.J."/>
            <person name="Rechtsteiner A."/>
            <person name="Rho M."/>
            <person name="Rogozin I.B."/>
            <person name="Sakarya O."/>
            <person name="Salamov A."/>
            <person name="Schaack S."/>
            <person name="Shapiro H."/>
            <person name="Shiga Y."/>
            <person name="Skalitzky C."/>
            <person name="Smith Z."/>
            <person name="Souvorov A."/>
            <person name="Sung W."/>
            <person name="Tang Z."/>
            <person name="Tsuchiya D."/>
            <person name="Tu H."/>
            <person name="Vos H."/>
            <person name="Wang M."/>
            <person name="Wolf Y.I."/>
            <person name="Yamagata H."/>
            <person name="Yamada T."/>
            <person name="Ye Y."/>
            <person name="Shaw J.R."/>
            <person name="Andrews J."/>
            <person name="Crease T.J."/>
            <person name="Tang H."/>
            <person name="Lucas S.M."/>
            <person name="Robertson H.M."/>
            <person name="Bork P."/>
            <person name="Koonin E.V."/>
            <person name="Zdobnov E.M."/>
            <person name="Grigoriev I.V."/>
            <person name="Lynch M."/>
            <person name="Boore J.L."/>
        </authorList>
    </citation>
    <scope>NUCLEOTIDE SEQUENCE [LARGE SCALE GENOMIC DNA]</scope>
</reference>
<feature type="compositionally biased region" description="Polar residues" evidence="1">
    <location>
        <begin position="400"/>
        <end position="415"/>
    </location>
</feature>
<dbReference type="HOGENOM" id="CLU_649361_0_0_1"/>
<dbReference type="AlphaFoldDB" id="E9G1S8"/>
<feature type="compositionally biased region" description="Basic and acidic residues" evidence="1">
    <location>
        <begin position="277"/>
        <end position="289"/>
    </location>
</feature>
<feature type="region of interest" description="Disordered" evidence="1">
    <location>
        <begin position="325"/>
        <end position="423"/>
    </location>
</feature>
<dbReference type="EMBL" id="GL732529">
    <property type="protein sequence ID" value="EFX86550.1"/>
    <property type="molecule type" value="Genomic_DNA"/>
</dbReference>
<sequence>MDDLNEELVGGEEASRQGDEAGDDDVDIYQDLPEEGETIVKESDANFNVIERFNKLLEPKKRKDDDFYEENLSEEDVDLYDDLNTFEKQLAAEELQAKVEILEQKCSTLDSNNAELKAELDKVNKQNLALRRNISSIFKTAKAELERKDRQLKDLQREHDTLIFRRGAANNRKPTHNSNTPPTNTNPLPANSSTLPTKTSMLNPEYMVNPSQNPASIPSFHEFKRDTVLGNLVTIENETECTFKMGPITLSFISESSDFRKRRLERLGNVARGKGIARPDTKSSKERVNGEPSSEQQPESSQVLPELLVERANLLKQLSNANENLEEGEFTEEPTAEAERKQQQESLDTRRKNVTHSRGRSRSRSRSPIDGQRKRSVSDERLDLRNSRAHDRGPPKRSQRSPAKSSRYRNSGNSHFKSRSNRR</sequence>
<feature type="compositionally biased region" description="Low complexity" evidence="1">
    <location>
        <begin position="176"/>
        <end position="194"/>
    </location>
</feature>
<feature type="compositionally biased region" description="Basic and acidic residues" evidence="1">
    <location>
        <begin position="371"/>
        <end position="394"/>
    </location>
</feature>